<dbReference type="InterPro" id="IPR025855">
    <property type="entry name" value="Replic_Relax"/>
</dbReference>
<comment type="caution">
    <text evidence="1">The sequence shown here is derived from an EMBL/GenBank/DDBJ whole genome shotgun (WGS) entry which is preliminary data.</text>
</comment>
<dbReference type="Pfam" id="PF13814">
    <property type="entry name" value="Replic_Relax"/>
    <property type="match status" value="1"/>
</dbReference>
<reference evidence="1" key="1">
    <citation type="submission" date="2021-01" db="EMBL/GenBank/DDBJ databases">
        <title>Whole genome shotgun sequence of Dactylosporangium siamense NBRC 106093.</title>
        <authorList>
            <person name="Komaki H."/>
            <person name="Tamura T."/>
        </authorList>
    </citation>
    <scope>NUCLEOTIDE SEQUENCE</scope>
    <source>
        <strain evidence="1">NBRC 106093</strain>
    </source>
</reference>
<protein>
    <recommendedName>
        <fullName evidence="3">Replication-relaxation</fullName>
    </recommendedName>
</protein>
<evidence type="ECO:0008006" key="3">
    <source>
        <dbReference type="Google" id="ProtNLM"/>
    </source>
</evidence>
<evidence type="ECO:0000313" key="1">
    <source>
        <dbReference type="EMBL" id="GIG46768.1"/>
    </source>
</evidence>
<proteinExistence type="predicted"/>
<evidence type="ECO:0000313" key="2">
    <source>
        <dbReference type="Proteomes" id="UP000660611"/>
    </source>
</evidence>
<organism evidence="1 2">
    <name type="scientific">Dactylosporangium siamense</name>
    <dbReference type="NCBI Taxonomy" id="685454"/>
    <lineage>
        <taxon>Bacteria</taxon>
        <taxon>Bacillati</taxon>
        <taxon>Actinomycetota</taxon>
        <taxon>Actinomycetes</taxon>
        <taxon>Micromonosporales</taxon>
        <taxon>Micromonosporaceae</taxon>
        <taxon>Dactylosporangium</taxon>
    </lineage>
</organism>
<dbReference type="Proteomes" id="UP000660611">
    <property type="component" value="Unassembled WGS sequence"/>
</dbReference>
<dbReference type="EMBL" id="BONQ01000077">
    <property type="protein sequence ID" value="GIG46768.1"/>
    <property type="molecule type" value="Genomic_DNA"/>
</dbReference>
<accession>A0A919UDL5</accession>
<dbReference type="RefSeq" id="WP_203848526.1">
    <property type="nucleotide sequence ID" value="NZ_BAAAVW010000016.1"/>
</dbReference>
<name>A0A919UDL5_9ACTN</name>
<dbReference type="AlphaFoldDB" id="A0A919UDL5"/>
<keyword evidence="2" id="KW-1185">Reference proteome</keyword>
<gene>
    <name evidence="1" type="ORF">Dsi01nite_048090</name>
</gene>
<sequence>MTQTGHDRVLYAQSFLTDRDLRLLDWLYDHQVLSTAQIAAALFNRYPPAQERTLRLYRLRLVERFRSPHLPGPGWYHILDRTGVEVIAALRGDAVPRVADMTAQRRRIATSPNLPHLLGVNQFFIDLIAYARRQPAAALLRWWSERQCAAPLRFGMVSMYRVRADGHGIYEEGDRRVGFFLEHDRGTESVPVLVEKAQRYEQLVTEGGPAWPVLFSLPDRGRERLLHEALGRQPRAIPIATMARDRLRPDVSVADAVWLPTGASGAPEPPRRLIDLGGLGDPADDAALMRLDRRPFRP</sequence>